<protein>
    <submittedName>
        <fullName evidence="2">Uncharacterized protein</fullName>
    </submittedName>
</protein>
<feature type="region of interest" description="Disordered" evidence="1">
    <location>
        <begin position="24"/>
        <end position="43"/>
    </location>
</feature>
<name>A0A9W8H7Z5_9FUNG</name>
<proteinExistence type="predicted"/>
<evidence type="ECO:0000313" key="3">
    <source>
        <dbReference type="Proteomes" id="UP001140217"/>
    </source>
</evidence>
<reference evidence="2" key="1">
    <citation type="submission" date="2022-07" db="EMBL/GenBank/DDBJ databases">
        <title>Phylogenomic reconstructions and comparative analyses of Kickxellomycotina fungi.</title>
        <authorList>
            <person name="Reynolds N.K."/>
            <person name="Stajich J.E."/>
            <person name="Barry K."/>
            <person name="Grigoriev I.V."/>
            <person name="Crous P."/>
            <person name="Smith M.E."/>
        </authorList>
    </citation>
    <scope>NUCLEOTIDE SEQUENCE</scope>
    <source>
        <strain evidence="2">NBRC 105414</strain>
    </source>
</reference>
<gene>
    <name evidence="2" type="ORF">H4R18_003817</name>
</gene>
<dbReference type="OrthoDB" id="5513815at2759"/>
<comment type="caution">
    <text evidence="2">The sequence shown here is derived from an EMBL/GenBank/DDBJ whole genome shotgun (WGS) entry which is preliminary data.</text>
</comment>
<dbReference type="EMBL" id="JANBUL010000163">
    <property type="protein sequence ID" value="KAJ2779789.1"/>
    <property type="molecule type" value="Genomic_DNA"/>
</dbReference>
<evidence type="ECO:0000313" key="2">
    <source>
        <dbReference type="EMBL" id="KAJ2779789.1"/>
    </source>
</evidence>
<dbReference type="Proteomes" id="UP001140217">
    <property type="component" value="Unassembled WGS sequence"/>
</dbReference>
<keyword evidence="3" id="KW-1185">Reference proteome</keyword>
<dbReference type="AlphaFoldDB" id="A0A9W8H7Z5"/>
<evidence type="ECO:0000256" key="1">
    <source>
        <dbReference type="SAM" id="MobiDB-lite"/>
    </source>
</evidence>
<sequence>MLRTTAVRKTAAAAARRLGARRLASTGGDKDHHHHHHDAEPKFEEENFGAPIWKYALGAVGALYLMGKYNDHVEASGQVHPLTKFYASIMTDKEENRRVFSEYQRDVALEAEYTMLMSEEHRDTSQAFDDAVYYKRTSPWGRAVGTDVDMSNARRRMPVKD</sequence>
<organism evidence="2 3">
    <name type="scientific">Coemansia javaensis</name>
    <dbReference type="NCBI Taxonomy" id="2761396"/>
    <lineage>
        <taxon>Eukaryota</taxon>
        <taxon>Fungi</taxon>
        <taxon>Fungi incertae sedis</taxon>
        <taxon>Zoopagomycota</taxon>
        <taxon>Kickxellomycotina</taxon>
        <taxon>Kickxellomycetes</taxon>
        <taxon>Kickxellales</taxon>
        <taxon>Kickxellaceae</taxon>
        <taxon>Coemansia</taxon>
    </lineage>
</organism>
<accession>A0A9W8H7Z5</accession>